<sequence length="17" mass="2184">MLDYSHIRWIYLLLFIS</sequence>
<proteinExistence type="predicted"/>
<name>A0A0E9Q4P9_ANGAN</name>
<dbReference type="EMBL" id="GBXM01096726">
    <property type="protein sequence ID" value="JAH11851.1"/>
    <property type="molecule type" value="Transcribed_RNA"/>
</dbReference>
<evidence type="ECO:0000313" key="1">
    <source>
        <dbReference type="EMBL" id="JAH11851.1"/>
    </source>
</evidence>
<reference evidence="1" key="1">
    <citation type="submission" date="2014-11" db="EMBL/GenBank/DDBJ databases">
        <authorList>
            <person name="Amaro Gonzalez C."/>
        </authorList>
    </citation>
    <scope>NUCLEOTIDE SEQUENCE</scope>
</reference>
<dbReference type="AlphaFoldDB" id="A0A0E9Q4P9"/>
<accession>A0A0E9Q4P9</accession>
<organism evidence="1">
    <name type="scientific">Anguilla anguilla</name>
    <name type="common">European freshwater eel</name>
    <name type="synonym">Muraena anguilla</name>
    <dbReference type="NCBI Taxonomy" id="7936"/>
    <lineage>
        <taxon>Eukaryota</taxon>
        <taxon>Metazoa</taxon>
        <taxon>Chordata</taxon>
        <taxon>Craniata</taxon>
        <taxon>Vertebrata</taxon>
        <taxon>Euteleostomi</taxon>
        <taxon>Actinopterygii</taxon>
        <taxon>Neopterygii</taxon>
        <taxon>Teleostei</taxon>
        <taxon>Anguilliformes</taxon>
        <taxon>Anguillidae</taxon>
        <taxon>Anguilla</taxon>
    </lineage>
</organism>
<protein>
    <submittedName>
        <fullName evidence="1">Uncharacterized protein</fullName>
    </submittedName>
</protein>
<reference evidence="1" key="2">
    <citation type="journal article" date="2015" name="Fish Shellfish Immunol.">
        <title>Early steps in the European eel (Anguilla anguilla)-Vibrio vulnificus interaction in the gills: Role of the RtxA13 toxin.</title>
        <authorList>
            <person name="Callol A."/>
            <person name="Pajuelo D."/>
            <person name="Ebbesson L."/>
            <person name="Teles M."/>
            <person name="MacKenzie S."/>
            <person name="Amaro C."/>
        </authorList>
    </citation>
    <scope>NUCLEOTIDE SEQUENCE</scope>
</reference>